<feature type="region of interest" description="Disordered" evidence="3">
    <location>
        <begin position="135"/>
        <end position="158"/>
    </location>
</feature>
<gene>
    <name evidence="5" type="ORF">FSP39_015752</name>
</gene>
<dbReference type="GO" id="GO:0000976">
    <property type="term" value="F:transcription cis-regulatory region binding"/>
    <property type="evidence" value="ECO:0007669"/>
    <property type="project" value="TreeGrafter"/>
</dbReference>
<evidence type="ECO:0000313" key="6">
    <source>
        <dbReference type="Proteomes" id="UP001186944"/>
    </source>
</evidence>
<dbReference type="SUPFAM" id="SSF46785">
    <property type="entry name" value="Winged helix' DNA-binding domain"/>
    <property type="match status" value="1"/>
</dbReference>
<dbReference type="GO" id="GO:0032444">
    <property type="term" value="C:activin responsive factor complex"/>
    <property type="evidence" value="ECO:0007669"/>
    <property type="project" value="TreeGrafter"/>
</dbReference>
<evidence type="ECO:0000256" key="3">
    <source>
        <dbReference type="SAM" id="MobiDB-lite"/>
    </source>
</evidence>
<evidence type="ECO:0000259" key="4">
    <source>
        <dbReference type="PROSITE" id="PS50039"/>
    </source>
</evidence>
<protein>
    <recommendedName>
        <fullName evidence="4">Fork-head domain-containing protein</fullName>
    </recommendedName>
</protein>
<dbReference type="PROSITE" id="PS00658">
    <property type="entry name" value="FORK_HEAD_2"/>
    <property type="match status" value="1"/>
</dbReference>
<comment type="subcellular location">
    <subcellularLocation>
        <location evidence="2">Nucleus</location>
    </subcellularLocation>
</comment>
<dbReference type="AlphaFoldDB" id="A0AA88XRL8"/>
<dbReference type="InterPro" id="IPR001766">
    <property type="entry name" value="Fork_head_dom"/>
</dbReference>
<keyword evidence="2" id="KW-0539">Nucleus</keyword>
<dbReference type="Proteomes" id="UP001186944">
    <property type="component" value="Unassembled WGS sequence"/>
</dbReference>
<proteinExistence type="predicted"/>
<dbReference type="Pfam" id="PF00250">
    <property type="entry name" value="Forkhead"/>
    <property type="match status" value="1"/>
</dbReference>
<dbReference type="PANTHER" id="PTHR47316">
    <property type="entry name" value="FORKHEAD BOX PROTEIN H1"/>
    <property type="match status" value="1"/>
</dbReference>
<accession>A0AA88XRL8</accession>
<dbReference type="InterPro" id="IPR036390">
    <property type="entry name" value="WH_DNA-bd_sf"/>
</dbReference>
<reference evidence="5" key="1">
    <citation type="submission" date="2019-08" db="EMBL/GenBank/DDBJ databases">
        <title>The improved chromosome-level genome for the pearl oyster Pinctada fucata martensii using PacBio sequencing and Hi-C.</title>
        <authorList>
            <person name="Zheng Z."/>
        </authorList>
    </citation>
    <scope>NUCLEOTIDE SEQUENCE</scope>
    <source>
        <strain evidence="5">ZZ-2019</strain>
        <tissue evidence="5">Adductor muscle</tissue>
    </source>
</reference>
<feature type="DNA-binding region" description="Fork-head" evidence="2">
    <location>
        <begin position="1"/>
        <end position="63"/>
    </location>
</feature>
<dbReference type="PRINTS" id="PR00053">
    <property type="entry name" value="FORKHEAD"/>
</dbReference>
<dbReference type="InterPro" id="IPR030456">
    <property type="entry name" value="TF_fork_head_CS_2"/>
</dbReference>
<name>A0AA88XRL8_PINIB</name>
<dbReference type="GO" id="GO:0001228">
    <property type="term" value="F:DNA-binding transcription activator activity, RNA polymerase II-specific"/>
    <property type="evidence" value="ECO:0007669"/>
    <property type="project" value="TreeGrafter"/>
</dbReference>
<feature type="domain" description="Fork-head" evidence="4">
    <location>
        <begin position="1"/>
        <end position="63"/>
    </location>
</feature>
<dbReference type="SMART" id="SM00339">
    <property type="entry name" value="FH"/>
    <property type="match status" value="1"/>
</dbReference>
<feature type="compositionally biased region" description="Polar residues" evidence="3">
    <location>
        <begin position="137"/>
        <end position="147"/>
    </location>
</feature>
<evidence type="ECO:0000256" key="1">
    <source>
        <dbReference type="ARBA" id="ARBA00023125"/>
    </source>
</evidence>
<dbReference type="InterPro" id="IPR036388">
    <property type="entry name" value="WH-like_DNA-bd_sf"/>
</dbReference>
<dbReference type="Gene3D" id="1.10.10.10">
    <property type="entry name" value="Winged helix-like DNA-binding domain superfamily/Winged helix DNA-binding domain"/>
    <property type="match status" value="1"/>
</dbReference>
<sequence length="408" mass="46390">MSPGKCLTLAQIKDKMSEMFEFFRGEYDGWKDSVRHNLSHNACFVRTSQTGSLKSKASLWSVDLCKVPPNAFKRQENHMAKTGYWACDLHVQLGVPEIFLPRQSFRFTFSAEQGLTSPFMDSPCSDSENVWHERRNNSPFLSDSSMEATPKLPQKSRGPIRLRRTNAPRTNIMQESSKQRLMRLVTECAEQSNISQDEAILNLSQLCMSADLSKASPSSSYVSSNQSPYAALYHAMPVFYSPLAHGSQYYNLGLASTPVQGLYSYLTQTQHPENDEPAHVSPVHHQSQVTPRWYSPPDVTSLRQFSPITPPSPRVITSASHADTVQSLTSDTEEVHASTYHLETAQTASDQVRLRPNLSCRSQCSREAQHSTRDRHGRHQARRQLDYRYIVRLFIDVWLFSGFYVFNR</sequence>
<dbReference type="EMBL" id="VSWD01000012">
    <property type="protein sequence ID" value="KAK3086244.1"/>
    <property type="molecule type" value="Genomic_DNA"/>
</dbReference>
<evidence type="ECO:0000256" key="2">
    <source>
        <dbReference type="PROSITE-ProRule" id="PRU00089"/>
    </source>
</evidence>
<dbReference type="InterPro" id="IPR052327">
    <property type="entry name" value="Activin_resp_transcr_regulator"/>
</dbReference>
<keyword evidence="6" id="KW-1185">Reference proteome</keyword>
<dbReference type="PANTHER" id="PTHR47316:SF1">
    <property type="entry name" value="FORKHEAD BOX PROTEIN H1"/>
    <property type="match status" value="1"/>
</dbReference>
<evidence type="ECO:0000313" key="5">
    <source>
        <dbReference type="EMBL" id="KAK3086244.1"/>
    </source>
</evidence>
<comment type="caution">
    <text evidence="5">The sequence shown here is derived from an EMBL/GenBank/DDBJ whole genome shotgun (WGS) entry which is preliminary data.</text>
</comment>
<keyword evidence="1 2" id="KW-0238">DNA-binding</keyword>
<dbReference type="PROSITE" id="PS50039">
    <property type="entry name" value="FORK_HEAD_3"/>
    <property type="match status" value="1"/>
</dbReference>
<organism evidence="5 6">
    <name type="scientific">Pinctada imbricata</name>
    <name type="common">Atlantic pearl-oyster</name>
    <name type="synonym">Pinctada martensii</name>
    <dbReference type="NCBI Taxonomy" id="66713"/>
    <lineage>
        <taxon>Eukaryota</taxon>
        <taxon>Metazoa</taxon>
        <taxon>Spiralia</taxon>
        <taxon>Lophotrochozoa</taxon>
        <taxon>Mollusca</taxon>
        <taxon>Bivalvia</taxon>
        <taxon>Autobranchia</taxon>
        <taxon>Pteriomorphia</taxon>
        <taxon>Pterioida</taxon>
        <taxon>Pterioidea</taxon>
        <taxon>Pteriidae</taxon>
        <taxon>Pinctada</taxon>
    </lineage>
</organism>